<dbReference type="InterPro" id="IPR012675">
    <property type="entry name" value="Beta-grasp_dom_sf"/>
</dbReference>
<proteinExistence type="predicted"/>
<dbReference type="OrthoDB" id="9794178at2"/>
<keyword evidence="2" id="KW-0408">Iron</keyword>
<dbReference type="PANTHER" id="PTHR35303">
    <property type="entry name" value="OS02G0197800 PROTEIN"/>
    <property type="match status" value="1"/>
</dbReference>
<name>A0A558DWM1_9GAMM</name>
<dbReference type="SUPFAM" id="SSF54285">
    <property type="entry name" value="MoaD/ThiS"/>
    <property type="match status" value="1"/>
</dbReference>
<dbReference type="InterPro" id="IPR038492">
    <property type="entry name" value="GBBH-like_N_sf"/>
</dbReference>
<evidence type="ECO:0000256" key="2">
    <source>
        <dbReference type="ARBA" id="ARBA00023004"/>
    </source>
</evidence>
<keyword evidence="5" id="KW-1185">Reference proteome</keyword>
<comment type="caution">
    <text evidence="4">The sequence shown here is derived from an EMBL/GenBank/DDBJ whole genome shotgun (WGS) entry which is preliminary data.</text>
</comment>
<keyword evidence="1" id="KW-0479">Metal-binding</keyword>
<dbReference type="Proteomes" id="UP000316649">
    <property type="component" value="Unassembled WGS sequence"/>
</dbReference>
<dbReference type="AlphaFoldDB" id="A0A558DWM1"/>
<reference evidence="4 5" key="1">
    <citation type="submission" date="2019-07" db="EMBL/GenBank/DDBJ databases">
        <title>The pathways for chlorine oxyanion respiration interact through the shared metabolite chlorate.</title>
        <authorList>
            <person name="Barnum T.P."/>
            <person name="Cheng Y."/>
            <person name="Hill K.A."/>
            <person name="Lucas L.N."/>
            <person name="Carlson H.K."/>
            <person name="Coates J.D."/>
        </authorList>
    </citation>
    <scope>NUCLEOTIDE SEQUENCE [LARGE SCALE GENOMIC DNA]</scope>
    <source>
        <strain evidence="4 5">BK-1</strain>
    </source>
</reference>
<gene>
    <name evidence="4" type="ORF">FHP88_08630</name>
</gene>
<sequence>MNDKTPTRTPTAINLHSKSRLLAIEFSDGASFRLPCEYLRVFAKAKEVRTLENPVTGKESVNITQIEPQGQYAVRFTFDDGHDTSIYSWDTLYELGVNQEKNWHAYQSRLEQMGYKAGEQKEHEGTRKIKLLYFTYLVKLLQKDSEEVEIPASVIDVTSLIEWLRRRNIDHAHLFQDGSLQVTVNKQFSEPFTRIDGGDEVALIPTSPNAPVKK</sequence>
<dbReference type="Gene3D" id="3.10.20.30">
    <property type="match status" value="1"/>
</dbReference>
<accession>A0A558DWM1</accession>
<organism evidence="4 5">
    <name type="scientific">Sedimenticola selenatireducens</name>
    <dbReference type="NCBI Taxonomy" id="191960"/>
    <lineage>
        <taxon>Bacteria</taxon>
        <taxon>Pseudomonadati</taxon>
        <taxon>Pseudomonadota</taxon>
        <taxon>Gammaproteobacteria</taxon>
        <taxon>Chromatiales</taxon>
        <taxon>Sedimenticolaceae</taxon>
        <taxon>Sedimenticola</taxon>
    </lineage>
</organism>
<feature type="domain" description="Gamma-butyrobetaine hydroxylase-like N-terminal" evidence="3">
    <location>
        <begin position="13"/>
        <end position="93"/>
    </location>
</feature>
<dbReference type="PANTHER" id="PTHR35303:SF5">
    <property type="entry name" value="OS02G0197800 PROTEIN"/>
    <property type="match status" value="1"/>
</dbReference>
<dbReference type="InterPro" id="IPR016155">
    <property type="entry name" value="Mopterin_synth/thiamin_S_b"/>
</dbReference>
<protein>
    <submittedName>
        <fullName evidence="4">DUF971 domain-containing protein</fullName>
    </submittedName>
</protein>
<dbReference type="Pfam" id="PF06155">
    <property type="entry name" value="GBBH-like_N"/>
    <property type="match status" value="1"/>
</dbReference>
<evidence type="ECO:0000256" key="1">
    <source>
        <dbReference type="ARBA" id="ARBA00022723"/>
    </source>
</evidence>
<evidence type="ECO:0000313" key="4">
    <source>
        <dbReference type="EMBL" id="TVO75548.1"/>
    </source>
</evidence>
<dbReference type="InterPro" id="IPR010376">
    <property type="entry name" value="GBBH-like_N"/>
</dbReference>
<evidence type="ECO:0000313" key="5">
    <source>
        <dbReference type="Proteomes" id="UP000316649"/>
    </source>
</evidence>
<evidence type="ECO:0000259" key="3">
    <source>
        <dbReference type="Pfam" id="PF06155"/>
    </source>
</evidence>
<dbReference type="Gene3D" id="3.30.2020.30">
    <property type="match status" value="1"/>
</dbReference>
<dbReference type="GO" id="GO:0046872">
    <property type="term" value="F:metal ion binding"/>
    <property type="evidence" value="ECO:0007669"/>
    <property type="project" value="UniProtKB-KW"/>
</dbReference>
<dbReference type="EMBL" id="VMNH01000008">
    <property type="protein sequence ID" value="TVO75548.1"/>
    <property type="molecule type" value="Genomic_DNA"/>
</dbReference>